<name>K7ZE42_BDEBC</name>
<keyword evidence="1" id="KW-0175">Coiled coil</keyword>
<feature type="coiled-coil region" evidence="1">
    <location>
        <begin position="32"/>
        <end position="59"/>
    </location>
</feature>
<dbReference type="PATRIC" id="fig|1069642.3.peg.417"/>
<sequence>MKKIMLKPLLIFCLLTPMSVMAEESLEDTRIMAAQVRQMTEMVHEIANLQDQADIAYEQDGIERVGQLGKIIVEAEMLRESADLSESSDEVNEAWLEVSNLRILACKIVKGENAAECK</sequence>
<feature type="chain" id="PRO_5003915897" description="Secreted protein" evidence="2">
    <location>
        <begin position="23"/>
        <end position="118"/>
    </location>
</feature>
<accession>K7ZE42</accession>
<dbReference type="RefSeq" id="WP_015089616.1">
    <property type="nucleotide sequence ID" value="NC_019567.1"/>
</dbReference>
<reference evidence="3 4" key="1">
    <citation type="journal article" date="2012" name="BMC Genomics">
        <title>Genome analysis of a simultaneously predatory and prey-independent, novel Bdellovibrio bacteriovorus from the River Tiber, supports in silico predictions of both ancient and recent lateral gene transfer from diverse bacteria.</title>
        <authorList>
            <person name="Hobley L."/>
            <person name="Lerner T.R."/>
            <person name="Williams L.E."/>
            <person name="Lambert C."/>
            <person name="Till R."/>
            <person name="Milner D.S."/>
            <person name="Basford S.M."/>
            <person name="Capeness M.J."/>
            <person name="Fenton A.K."/>
            <person name="Atterbury R.J."/>
            <person name="Harris M.A."/>
            <person name="Sockett R.E."/>
        </authorList>
    </citation>
    <scope>NUCLEOTIDE SEQUENCE [LARGE SCALE GENOMIC DNA]</scope>
    <source>
        <strain evidence="3 4">Tiberius</strain>
    </source>
</reference>
<dbReference type="STRING" id="1069642.Bdt_0424"/>
<evidence type="ECO:0008006" key="5">
    <source>
        <dbReference type="Google" id="ProtNLM"/>
    </source>
</evidence>
<keyword evidence="2" id="KW-0732">Signal</keyword>
<dbReference type="Proteomes" id="UP000010074">
    <property type="component" value="Chromosome"/>
</dbReference>
<dbReference type="KEGG" id="bbat:Bdt_0424"/>
<dbReference type="EMBL" id="CP002930">
    <property type="protein sequence ID" value="AFY00132.1"/>
    <property type="molecule type" value="Genomic_DNA"/>
</dbReference>
<dbReference type="OrthoDB" id="9840820at2"/>
<evidence type="ECO:0000256" key="2">
    <source>
        <dbReference type="SAM" id="SignalP"/>
    </source>
</evidence>
<proteinExistence type="predicted"/>
<protein>
    <recommendedName>
        <fullName evidence="5">Secreted protein</fullName>
    </recommendedName>
</protein>
<dbReference type="AlphaFoldDB" id="K7ZE42"/>
<feature type="signal peptide" evidence="2">
    <location>
        <begin position="1"/>
        <end position="22"/>
    </location>
</feature>
<organism evidence="3 4">
    <name type="scientific">Bdellovibrio bacteriovorus str. Tiberius</name>
    <dbReference type="NCBI Taxonomy" id="1069642"/>
    <lineage>
        <taxon>Bacteria</taxon>
        <taxon>Pseudomonadati</taxon>
        <taxon>Bdellovibrionota</taxon>
        <taxon>Bdellovibrionia</taxon>
        <taxon>Bdellovibrionales</taxon>
        <taxon>Pseudobdellovibrionaceae</taxon>
        <taxon>Bdellovibrio</taxon>
    </lineage>
</organism>
<evidence type="ECO:0000256" key="1">
    <source>
        <dbReference type="SAM" id="Coils"/>
    </source>
</evidence>
<gene>
    <name evidence="3" type="ORF">Bdt_0424</name>
</gene>
<evidence type="ECO:0000313" key="4">
    <source>
        <dbReference type="Proteomes" id="UP000010074"/>
    </source>
</evidence>
<dbReference type="HOGENOM" id="CLU_2068492_0_0_7"/>
<evidence type="ECO:0000313" key="3">
    <source>
        <dbReference type="EMBL" id="AFY00132.1"/>
    </source>
</evidence>